<protein>
    <recommendedName>
        <fullName evidence="3">M50 family peptidase</fullName>
    </recommendedName>
</protein>
<accession>A0AAT9HUV6</accession>
<feature type="transmembrane region" description="Helical" evidence="1">
    <location>
        <begin position="20"/>
        <end position="37"/>
    </location>
</feature>
<keyword evidence="1" id="KW-0812">Transmembrane</keyword>
<gene>
    <name evidence="2" type="ORF">SHKM778_77860</name>
</gene>
<reference evidence="2" key="2">
    <citation type="submission" date="2024-07" db="EMBL/GenBank/DDBJ databases">
        <title>Streptomyces haneummycinica sp. nov., a new antibiotic-producing actinobacterium isolated from marine sediment.</title>
        <authorList>
            <person name="Uemura M."/>
            <person name="Hamada M."/>
            <person name="Hirano S."/>
            <person name="Kobayashi K."/>
            <person name="Ohshiro T."/>
            <person name="Kobayashi T."/>
            <person name="Terahara T."/>
        </authorList>
    </citation>
    <scope>NUCLEOTIDE SEQUENCE</scope>
    <source>
        <strain evidence="2">KM77-8</strain>
    </source>
</reference>
<dbReference type="AlphaFoldDB" id="A0AAT9HUV6"/>
<feature type="transmembrane region" description="Helical" evidence="1">
    <location>
        <begin position="92"/>
        <end position="118"/>
    </location>
</feature>
<dbReference type="EMBL" id="AP035768">
    <property type="protein sequence ID" value="BFO21398.1"/>
    <property type="molecule type" value="Genomic_DNA"/>
</dbReference>
<organism evidence="2">
    <name type="scientific">Streptomyces haneummycinicus</name>
    <dbReference type="NCBI Taxonomy" id="3074435"/>
    <lineage>
        <taxon>Bacteria</taxon>
        <taxon>Bacillati</taxon>
        <taxon>Actinomycetota</taxon>
        <taxon>Actinomycetes</taxon>
        <taxon>Kitasatosporales</taxon>
        <taxon>Streptomycetaceae</taxon>
        <taxon>Streptomyces</taxon>
    </lineage>
</organism>
<feature type="transmembrane region" description="Helical" evidence="1">
    <location>
        <begin position="58"/>
        <end position="80"/>
    </location>
</feature>
<evidence type="ECO:0008006" key="3">
    <source>
        <dbReference type="Google" id="ProtNLM"/>
    </source>
</evidence>
<name>A0AAT9HUV6_9ACTN</name>
<evidence type="ECO:0000313" key="2">
    <source>
        <dbReference type="EMBL" id="BFO21398.1"/>
    </source>
</evidence>
<evidence type="ECO:0000256" key="1">
    <source>
        <dbReference type="SAM" id="Phobius"/>
    </source>
</evidence>
<sequence>MVESLWDKDLLDDGRTRRHSGTWFKFVAPLTFQFTVLRPEGLLRRLAPVIRMANHRAARVLALALAVSGLLALVVQAPALHQALGRPLPMSVLLGIACASLVTTALHELGHGAVLAFYGGRPSRMGVMLFYLTPRSSATCPTAGGCPARSSGCGCPWPAS</sequence>
<keyword evidence="1" id="KW-1133">Transmembrane helix</keyword>
<reference evidence="2" key="1">
    <citation type="submission" date="2024-06" db="EMBL/GenBank/DDBJ databases">
        <authorList>
            <consortium name="consrtm"/>
            <person name="Uemura M."/>
            <person name="Terahara T."/>
        </authorList>
    </citation>
    <scope>NUCLEOTIDE SEQUENCE</scope>
    <source>
        <strain evidence="2">KM77-8</strain>
    </source>
</reference>
<proteinExistence type="predicted"/>
<keyword evidence="1" id="KW-0472">Membrane</keyword>